<protein>
    <submittedName>
        <fullName evidence="2">Uncharacterized protein</fullName>
    </submittedName>
</protein>
<dbReference type="Proteomes" id="UP000752696">
    <property type="component" value="Unassembled WGS sequence"/>
</dbReference>
<organism evidence="2 3">
    <name type="scientific">Heterotrigona itama</name>
    <dbReference type="NCBI Taxonomy" id="395501"/>
    <lineage>
        <taxon>Eukaryota</taxon>
        <taxon>Metazoa</taxon>
        <taxon>Ecdysozoa</taxon>
        <taxon>Arthropoda</taxon>
        <taxon>Hexapoda</taxon>
        <taxon>Insecta</taxon>
        <taxon>Pterygota</taxon>
        <taxon>Neoptera</taxon>
        <taxon>Endopterygota</taxon>
        <taxon>Hymenoptera</taxon>
        <taxon>Apocrita</taxon>
        <taxon>Aculeata</taxon>
        <taxon>Apoidea</taxon>
        <taxon>Anthophila</taxon>
        <taxon>Apidae</taxon>
        <taxon>Heterotrigona</taxon>
    </lineage>
</organism>
<sequence>MSGSSGGLMDTPLPSGGLKRCGGGMSSPSLAGGGIAALSGGGLPRTRSACALRIRSSKKALFWEQCYESPSKRD</sequence>
<accession>A0A6V7HJX6</accession>
<proteinExistence type="predicted"/>
<evidence type="ECO:0000256" key="1">
    <source>
        <dbReference type="SAM" id="MobiDB-lite"/>
    </source>
</evidence>
<evidence type="ECO:0000313" key="3">
    <source>
        <dbReference type="Proteomes" id="UP000752696"/>
    </source>
</evidence>
<keyword evidence="3" id="KW-1185">Reference proteome</keyword>
<dbReference type="AlphaFoldDB" id="A0A6V7HJX6"/>
<reference evidence="2" key="1">
    <citation type="submission" date="2020-07" db="EMBL/GenBank/DDBJ databases">
        <authorList>
            <person name="Nazaruddin N."/>
        </authorList>
    </citation>
    <scope>NUCLEOTIDE SEQUENCE</scope>
</reference>
<comment type="caution">
    <text evidence="2">The sequence shown here is derived from an EMBL/GenBank/DDBJ whole genome shotgun (WGS) entry which is preliminary data.</text>
</comment>
<name>A0A6V7HJX6_9HYME</name>
<evidence type="ECO:0000313" key="2">
    <source>
        <dbReference type="EMBL" id="CAD1480846.1"/>
    </source>
</evidence>
<feature type="region of interest" description="Disordered" evidence="1">
    <location>
        <begin position="1"/>
        <end position="25"/>
    </location>
</feature>
<dbReference type="EMBL" id="CAJDYZ010012887">
    <property type="protein sequence ID" value="CAD1480846.1"/>
    <property type="molecule type" value="Genomic_DNA"/>
</dbReference>
<gene>
    <name evidence="2" type="ORF">MHI_LOCUS967218</name>
</gene>
<feature type="non-terminal residue" evidence="2">
    <location>
        <position position="74"/>
    </location>
</feature>
<dbReference type="OrthoDB" id="189220at2759"/>